<evidence type="ECO:0000259" key="3">
    <source>
        <dbReference type="SMART" id="SM00429"/>
    </source>
</evidence>
<dbReference type="InterPro" id="IPR013783">
    <property type="entry name" value="Ig-like_fold"/>
</dbReference>
<dbReference type="EMBL" id="BAABDK010000013">
    <property type="protein sequence ID" value="GAA4032866.1"/>
    <property type="molecule type" value="Genomic_DNA"/>
</dbReference>
<feature type="domain" description="IPT/TIG" evidence="3">
    <location>
        <begin position="631"/>
        <end position="712"/>
    </location>
</feature>
<feature type="domain" description="IPT/TIG" evidence="3">
    <location>
        <begin position="457"/>
        <end position="536"/>
    </location>
</feature>
<dbReference type="Proteomes" id="UP001501469">
    <property type="component" value="Unassembled WGS sequence"/>
</dbReference>
<dbReference type="PANTHER" id="PTHR46769:SF2">
    <property type="entry name" value="FIBROCYSTIN-L ISOFORM 2 PRECURSOR-RELATED"/>
    <property type="match status" value="1"/>
</dbReference>
<dbReference type="Pfam" id="PF18962">
    <property type="entry name" value="Por_Secre_tail"/>
    <property type="match status" value="1"/>
</dbReference>
<dbReference type="RefSeq" id="WP_345052728.1">
    <property type="nucleotide sequence ID" value="NZ_BAABDK010000013.1"/>
</dbReference>
<evidence type="ECO:0000313" key="4">
    <source>
        <dbReference type="EMBL" id="GAA4032866.1"/>
    </source>
</evidence>
<evidence type="ECO:0000256" key="2">
    <source>
        <dbReference type="SAM" id="SignalP"/>
    </source>
</evidence>
<dbReference type="NCBIfam" id="TIGR04183">
    <property type="entry name" value="Por_Secre_tail"/>
    <property type="match status" value="1"/>
</dbReference>
<protein>
    <recommendedName>
        <fullName evidence="3">IPT/TIG domain-containing protein</fullName>
    </recommendedName>
</protein>
<dbReference type="SUPFAM" id="SSF81296">
    <property type="entry name" value="E set domains"/>
    <property type="match status" value="8"/>
</dbReference>
<organism evidence="4 5">
    <name type="scientific">Hymenobacter glaciei</name>
    <dbReference type="NCBI Taxonomy" id="877209"/>
    <lineage>
        <taxon>Bacteria</taxon>
        <taxon>Pseudomonadati</taxon>
        <taxon>Bacteroidota</taxon>
        <taxon>Cytophagia</taxon>
        <taxon>Cytophagales</taxon>
        <taxon>Hymenobacteraceae</taxon>
        <taxon>Hymenobacter</taxon>
    </lineage>
</organism>
<dbReference type="SMART" id="SM00429">
    <property type="entry name" value="IPT"/>
    <property type="match status" value="8"/>
</dbReference>
<evidence type="ECO:0000256" key="1">
    <source>
        <dbReference type="ARBA" id="ARBA00022729"/>
    </source>
</evidence>
<dbReference type="Gene3D" id="2.60.40.10">
    <property type="entry name" value="Immunoglobulins"/>
    <property type="match status" value="8"/>
</dbReference>
<name>A0ABP7TXT9_9BACT</name>
<dbReference type="InterPro" id="IPR014756">
    <property type="entry name" value="Ig_E-set"/>
</dbReference>
<keyword evidence="5" id="KW-1185">Reference proteome</keyword>
<feature type="domain" description="IPT/TIG" evidence="3">
    <location>
        <begin position="715"/>
        <end position="803"/>
    </location>
</feature>
<dbReference type="Pfam" id="PF01833">
    <property type="entry name" value="TIG"/>
    <property type="match status" value="8"/>
</dbReference>
<feature type="domain" description="IPT/TIG" evidence="3">
    <location>
        <begin position="887"/>
        <end position="969"/>
    </location>
</feature>
<dbReference type="InterPro" id="IPR026444">
    <property type="entry name" value="Secre_tail"/>
</dbReference>
<accession>A0ABP7TXT9</accession>
<feature type="domain" description="IPT/TIG" evidence="3">
    <location>
        <begin position="806"/>
        <end position="885"/>
    </location>
</feature>
<dbReference type="PANTHER" id="PTHR46769">
    <property type="entry name" value="POLYCYSTIC KIDNEY AND HEPATIC DISEASE 1 (AUTOSOMAL RECESSIVE)-LIKE 1"/>
    <property type="match status" value="1"/>
</dbReference>
<sequence length="1297" mass="127348">MKYFYRLGLLLGLLVQVLLRPATAVAAPFTPGNIVVTRVGDGSAALTNLATAVFLDEYTPAGVLVQSIALPTSVTGNNRALTAGGTTTSELALTRTLDGRNLILTGYGTSPNSTGTTAVAATAAADVVRVVGLVGADGTVNTTTSLGSAFSAGNIRAAASQDGSSFYVVGSNSGVQYVTFGGFNPTQLTTAPANQRVINIAGGNLYVSSGSSPYYGISMVGTGLPTTAGQTATLLPGFPGATTGSSPYGFYFADLSSSVPGIDVVYVADDRATAGGGIQKWSLVSGTWVLNGTIASSTGNTVRGLDGNTSGTTVSLVATGGSSTGPTSIYILSDNTGYNVAPTLTTIPAAVATLLASTNKAIRGIAFAPSLPAPTIVSFTPTSGLADGTVTVTVTGTDFTGATAVTLNGVAITGFTVVNSTTITFTVPTGATSGTIAVTTGGGTATSTGTFTVTTPAPTIASFSPTSGQAGDLITITGTNFTGATAVTLNGVAIAGFTVVNATTITFTVPASASSGTIAVTTPGGTATSPGTFTVIVPNSAPTITSLTPSTATAGSAGFTLTVNGTGFISGTVINFNGTALATTFVSATQVAALVPASAVATVGTYSVTATNPAPGGGTSAGVNFTVTTPAPTIVSFTPTSGLANGTVTVTVTGTDFTGATAVTLNGVAITGFTVVNSTTITFTVPTGATSGTIAVTTPAGTATSTATFTVTLPAPNITSLAPNTTAAGSAAFTLTVNGTGFLSGSVVNFNGTALTTTFVSATQLTAAVPASAVATVGTYNVTVANPSANQGGTSAAATFTVTTPAPTIASFTPTSGLANGTVTVTVMGTDFTGATAVTLNGVAITGFTVVNATTITFTVPAGATSGTIAVTTPAGTATSTASFIVTPTITALSPNAQVVGGSALTLTITGTNFTPASTVNFNNVSYTSTSATATTIVVTIPASVLNTLGAYPVSVTTAGGTSNVFTFTVSNPSTAGAYENFEAGTKTSYAAGTVTLTSGVWNFSNALIGDSFADKFNGLKSARIRPGGFIAMNFDKPNGAGTVVINAALYGTTDTGASFLLEQSTDGGLTYTAVAGAPAALTSTLTAYTFTVNTAGNVRLRISNTVTSTTVTTPRINIDDISISNFTAAPTITSFTPTTGGPGTIVTITGTNLTGATAVRIGTFNVPVFTVVNATTITLTVPSGTGSVNGLVSVTTPGGTAVSTATFNLVSATLAANALPGLTVYPNPATDRLTITLPTSAPATVALRDLAGRLVLAPAALGADQQLLLPASLASGVYLLEVRQGTAVAIRRIEKN</sequence>
<evidence type="ECO:0000313" key="5">
    <source>
        <dbReference type="Proteomes" id="UP001501469"/>
    </source>
</evidence>
<dbReference type="CDD" id="cd00102">
    <property type="entry name" value="IPT"/>
    <property type="match status" value="3"/>
</dbReference>
<keyword evidence="1 2" id="KW-0732">Signal</keyword>
<comment type="caution">
    <text evidence="4">The sequence shown here is derived from an EMBL/GenBank/DDBJ whole genome shotgun (WGS) entry which is preliminary data.</text>
</comment>
<feature type="domain" description="IPT/TIG" evidence="3">
    <location>
        <begin position="541"/>
        <end position="628"/>
    </location>
</feature>
<reference evidence="5" key="1">
    <citation type="journal article" date="2019" name="Int. J. Syst. Evol. Microbiol.">
        <title>The Global Catalogue of Microorganisms (GCM) 10K type strain sequencing project: providing services to taxonomists for standard genome sequencing and annotation.</title>
        <authorList>
            <consortium name="The Broad Institute Genomics Platform"/>
            <consortium name="The Broad Institute Genome Sequencing Center for Infectious Disease"/>
            <person name="Wu L."/>
            <person name="Ma J."/>
        </authorList>
    </citation>
    <scope>NUCLEOTIDE SEQUENCE [LARGE SCALE GENOMIC DNA]</scope>
    <source>
        <strain evidence="5">JCM 17225</strain>
    </source>
</reference>
<dbReference type="InterPro" id="IPR052387">
    <property type="entry name" value="Fibrocystin"/>
</dbReference>
<dbReference type="InterPro" id="IPR002909">
    <property type="entry name" value="IPT_dom"/>
</dbReference>
<feature type="domain" description="IPT/TIG" evidence="3">
    <location>
        <begin position="1130"/>
        <end position="1211"/>
    </location>
</feature>
<feature type="signal peptide" evidence="2">
    <location>
        <begin position="1"/>
        <end position="26"/>
    </location>
</feature>
<gene>
    <name evidence="4" type="ORF">GCM10022409_16440</name>
</gene>
<feature type="domain" description="IPT/TIG" evidence="3">
    <location>
        <begin position="373"/>
        <end position="454"/>
    </location>
</feature>
<feature type="chain" id="PRO_5046534631" description="IPT/TIG domain-containing protein" evidence="2">
    <location>
        <begin position="27"/>
        <end position="1297"/>
    </location>
</feature>
<proteinExistence type="predicted"/>